<feature type="region of interest" description="Disordered" evidence="1">
    <location>
        <begin position="618"/>
        <end position="647"/>
    </location>
</feature>
<keyword evidence="6" id="KW-1185">Reference proteome</keyword>
<dbReference type="InterPro" id="IPR000082">
    <property type="entry name" value="SEA_dom"/>
</dbReference>
<feature type="compositionally biased region" description="Low complexity" evidence="1">
    <location>
        <begin position="1125"/>
        <end position="1150"/>
    </location>
</feature>
<keyword evidence="2" id="KW-1133">Transmembrane helix</keyword>
<name>A0A2J7R1L4_9NEOP</name>
<organism evidence="5 6">
    <name type="scientific">Cryptotermes secundus</name>
    <dbReference type="NCBI Taxonomy" id="105785"/>
    <lineage>
        <taxon>Eukaryota</taxon>
        <taxon>Metazoa</taxon>
        <taxon>Ecdysozoa</taxon>
        <taxon>Arthropoda</taxon>
        <taxon>Hexapoda</taxon>
        <taxon>Insecta</taxon>
        <taxon>Pterygota</taxon>
        <taxon>Neoptera</taxon>
        <taxon>Polyneoptera</taxon>
        <taxon>Dictyoptera</taxon>
        <taxon>Blattodea</taxon>
        <taxon>Blattoidea</taxon>
        <taxon>Termitoidae</taxon>
        <taxon>Kalotermitidae</taxon>
        <taxon>Cryptotermitinae</taxon>
        <taxon>Cryptotermes</taxon>
    </lineage>
</organism>
<feature type="compositionally biased region" description="Polar residues" evidence="1">
    <location>
        <begin position="134"/>
        <end position="153"/>
    </location>
</feature>
<feature type="chain" id="PRO_5014397848" description="SEA domain-containing protein" evidence="3">
    <location>
        <begin position="30"/>
        <end position="1444"/>
    </location>
</feature>
<feature type="signal peptide" evidence="3">
    <location>
        <begin position="1"/>
        <end position="29"/>
    </location>
</feature>
<feature type="compositionally biased region" description="Polar residues" evidence="1">
    <location>
        <begin position="206"/>
        <end position="227"/>
    </location>
</feature>
<dbReference type="EMBL" id="NEVH01008206">
    <property type="protein sequence ID" value="PNF34723.1"/>
    <property type="molecule type" value="Genomic_DNA"/>
</dbReference>
<feature type="region of interest" description="Disordered" evidence="1">
    <location>
        <begin position="117"/>
        <end position="373"/>
    </location>
</feature>
<accession>A0A2J7R1L4</accession>
<reference evidence="5 6" key="1">
    <citation type="submission" date="2017-12" db="EMBL/GenBank/DDBJ databases">
        <title>Hemimetabolous genomes reveal molecular basis of termite eusociality.</title>
        <authorList>
            <person name="Harrison M.C."/>
            <person name="Jongepier E."/>
            <person name="Robertson H.M."/>
            <person name="Arning N."/>
            <person name="Bitard-Feildel T."/>
            <person name="Chao H."/>
            <person name="Childers C.P."/>
            <person name="Dinh H."/>
            <person name="Doddapaneni H."/>
            <person name="Dugan S."/>
            <person name="Gowin J."/>
            <person name="Greiner C."/>
            <person name="Han Y."/>
            <person name="Hu H."/>
            <person name="Hughes D.S.T."/>
            <person name="Huylmans A.-K."/>
            <person name="Kemena C."/>
            <person name="Kremer L.P.M."/>
            <person name="Lee S.L."/>
            <person name="Lopez-Ezquerra A."/>
            <person name="Mallet L."/>
            <person name="Monroy-Kuhn J.M."/>
            <person name="Moser A."/>
            <person name="Murali S.C."/>
            <person name="Muzny D.M."/>
            <person name="Otani S."/>
            <person name="Piulachs M.-D."/>
            <person name="Poelchau M."/>
            <person name="Qu J."/>
            <person name="Schaub F."/>
            <person name="Wada-Katsumata A."/>
            <person name="Worley K.C."/>
            <person name="Xie Q."/>
            <person name="Ylla G."/>
            <person name="Poulsen M."/>
            <person name="Gibbs R.A."/>
            <person name="Schal C."/>
            <person name="Richards S."/>
            <person name="Belles X."/>
            <person name="Korb J."/>
            <person name="Bornberg-Bauer E."/>
        </authorList>
    </citation>
    <scope>NUCLEOTIDE SEQUENCE [LARGE SCALE GENOMIC DNA]</scope>
    <source>
        <tissue evidence="5">Whole body</tissue>
    </source>
</reference>
<feature type="region of interest" description="Disordered" evidence="1">
    <location>
        <begin position="1072"/>
        <end position="1108"/>
    </location>
</feature>
<proteinExistence type="predicted"/>
<feature type="compositionally biased region" description="Basic and acidic residues" evidence="1">
    <location>
        <begin position="187"/>
        <end position="197"/>
    </location>
</feature>
<feature type="transmembrane region" description="Helical" evidence="2">
    <location>
        <begin position="1314"/>
        <end position="1338"/>
    </location>
</feature>
<feature type="compositionally biased region" description="Low complexity" evidence="1">
    <location>
        <begin position="773"/>
        <end position="783"/>
    </location>
</feature>
<keyword evidence="2" id="KW-0472">Membrane</keyword>
<feature type="compositionally biased region" description="Polar residues" evidence="1">
    <location>
        <begin position="1091"/>
        <end position="1108"/>
    </location>
</feature>
<evidence type="ECO:0000256" key="2">
    <source>
        <dbReference type="SAM" id="Phobius"/>
    </source>
</evidence>
<comment type="caution">
    <text evidence="5">The sequence shown here is derived from an EMBL/GenBank/DDBJ whole genome shotgun (WGS) entry which is preliminary data.</text>
</comment>
<evidence type="ECO:0000313" key="5">
    <source>
        <dbReference type="EMBL" id="PNF34723.1"/>
    </source>
</evidence>
<evidence type="ECO:0000256" key="3">
    <source>
        <dbReference type="SAM" id="SignalP"/>
    </source>
</evidence>
<keyword evidence="2" id="KW-0812">Transmembrane</keyword>
<gene>
    <name evidence="5" type="ORF">B7P43_G05463</name>
</gene>
<feature type="domain" description="SEA" evidence="4">
    <location>
        <begin position="1158"/>
        <end position="1296"/>
    </location>
</feature>
<feature type="region of interest" description="Disordered" evidence="1">
    <location>
        <begin position="1124"/>
        <end position="1150"/>
    </location>
</feature>
<feature type="compositionally biased region" description="Polar residues" evidence="1">
    <location>
        <begin position="634"/>
        <end position="647"/>
    </location>
</feature>
<dbReference type="Pfam" id="PF01390">
    <property type="entry name" value="SEA"/>
    <property type="match status" value="1"/>
</dbReference>
<keyword evidence="3" id="KW-0732">Signal</keyword>
<feature type="compositionally biased region" description="Polar residues" evidence="1">
    <location>
        <begin position="350"/>
        <end position="373"/>
    </location>
</feature>
<evidence type="ECO:0000259" key="4">
    <source>
        <dbReference type="PROSITE" id="PS50024"/>
    </source>
</evidence>
<sequence length="1444" mass="157954">MRHAAPDLTSGRLLPVVATLLCFCSLSTQIGQQFYYTNFQQPPSPPQYEDFFQPRTSDPYNPYRHSPFPVSSSAPQSFSAFQQGSQLYPHRAPSFLDQITLNPGGFSRDQRLLHAYPSELNQPPSTPLPPHVYPSNSPTSLAYPSNPAASQDFPSEPDDLGFSTFVDQNLEFDDSPTEDPKSAPNPRQKDRTGDSVLRRKPGTRPQAGSRSNLLSPQRTRGQSTIENIKNAPREDHARLHPQYQSTSSPRTRGRFTPTTKAPVKVRQFYIRPSKVPFTPRRPLRPTSTSEAAEFDESRGLEDSNPPVELSAHQKYSSDPSGFEDSVQPVDSSEDFGSRKPSGSDILVVPGNSSEQSGSLVPTVSDDTSIGRNQEQVPHNSTLTADSHEVTTFLHDVQDTTDPVTGHKVTTDFDDVTATLHEEPTTVKKEEMPEQQHVRDIENNSSTFEVLTMNPRHTLVEEDNFRGFVDSILIDATDAPHVSTVSESIMTEDASSEVTLKELDGSYEPSTQKPLDISTVTVLNSKAPNSFTVSSRDSKLLGVSMVTTLDSRPLGVSVVTTKSVINGTMFAVPSVAPPILEQMATPVPAKVQPELTQPTESWVVVASVQTSRSVSGARFLPSSAVKQEERPKSLSGKTVPSSKPPHSTESIIDKYRVESELSSGILTWGFRPEGKKLQLKVLTDMTDTNTTTPISTTTYKSPVFIRKFSPNSGRTTPRPNKLATLFDTIPMDDLSRLLPSGFKQRISTNRRTTTPKHIDPLDYPQGDEPVKPNSTSSRSSGLSSAKNKIKVEDSSSIEKPPKKLEDFLSKIKFDDVSAFLPPGFKPQAMEPNTTTEKSSGVEDLLSKARPVDVSAFLPPGFKLTTEKPSTTTAKPKGVEGLLSKARPVDVSAFLPPGFKLTTEKSSTTITKPKGVEGLLSKARPVDVSAFLPPGFKLTTEKSSSTTAKPSGVEGLLSKARPVDVSAFLPPGFKLTTEKSSSTTAKSRGLEGLLSKAQPVDVSAFLPPGFKFSSTTEKSAVEYLLGKEELEVVATLVPPGFAKENSTTTEATTPADVIRVKFPTRVGVTRKPLLPAHKPIQGPAVQKPKISTGWPTRATTEFTGWPTPSTTPIPLERLLEIAKTAVTSSSTTTSTTTTTTTSTTTTTTTPRPTTPGMCTEYCDLAGTVKLVGGVTWVPELLDHNTEEWQQLASEIQEQLETAYRKSDSLSRWFRKVRIDSFSDSTSVNAVGSEQEVSSVLVDYFVELADVGHHIDTQEIKQLFHSSLSADTESVISGRLQLGSFVVDPKFTDFIVLTKQVIPTVGYADEDVFLPQWAIAGIVIGLASLLFVIIFGVTVLVNRKKNKKKKSPTPLTEDMLNELNKNHMGGLDNYAADDLYNMDDVWNDKPPMKRSSGSLQENSMSNLYDSWRSEWNGYYYNAYYGNGNAGSSTSGYSRRRSDYDTNF</sequence>
<dbReference type="STRING" id="105785.A0A2J7R1L4"/>
<dbReference type="PROSITE" id="PS50024">
    <property type="entry name" value="SEA"/>
    <property type="match status" value="1"/>
</dbReference>
<dbReference type="InParanoid" id="A0A2J7R1L4"/>
<dbReference type="FunCoup" id="A0A2J7R1L4">
    <property type="interactions" value="1"/>
</dbReference>
<evidence type="ECO:0000313" key="6">
    <source>
        <dbReference type="Proteomes" id="UP000235965"/>
    </source>
</evidence>
<dbReference type="SUPFAM" id="SSF82671">
    <property type="entry name" value="SEA domain"/>
    <property type="match status" value="1"/>
</dbReference>
<dbReference type="InterPro" id="IPR036364">
    <property type="entry name" value="SEA_dom_sf"/>
</dbReference>
<protein>
    <recommendedName>
        <fullName evidence="4">SEA domain-containing protein</fullName>
    </recommendedName>
</protein>
<evidence type="ECO:0000256" key="1">
    <source>
        <dbReference type="SAM" id="MobiDB-lite"/>
    </source>
</evidence>
<dbReference type="Proteomes" id="UP000235965">
    <property type="component" value="Unassembled WGS sequence"/>
</dbReference>
<dbReference type="OrthoDB" id="6162910at2759"/>
<feature type="region of interest" description="Disordered" evidence="1">
    <location>
        <begin position="739"/>
        <end position="797"/>
    </location>
</feature>